<feature type="region of interest" description="Disordered" evidence="2">
    <location>
        <begin position="750"/>
        <end position="859"/>
    </location>
</feature>
<feature type="region of interest" description="Disordered" evidence="2">
    <location>
        <begin position="20"/>
        <end position="49"/>
    </location>
</feature>
<feature type="coiled-coil region" evidence="1">
    <location>
        <begin position="1511"/>
        <end position="1608"/>
    </location>
</feature>
<feature type="compositionally biased region" description="Basic and acidic residues" evidence="2">
    <location>
        <begin position="435"/>
        <end position="446"/>
    </location>
</feature>
<evidence type="ECO:0000313" key="3">
    <source>
        <dbReference type="EMBL" id="KAH9836747.1"/>
    </source>
</evidence>
<feature type="compositionally biased region" description="Basic and acidic residues" evidence="2">
    <location>
        <begin position="963"/>
        <end position="976"/>
    </location>
</feature>
<dbReference type="Proteomes" id="UP000814176">
    <property type="component" value="Unassembled WGS sequence"/>
</dbReference>
<proteinExistence type="predicted"/>
<dbReference type="GeneID" id="72009694"/>
<sequence>MTGQPRQQYLPRLHIPPSLTAQQPINFDNHGPLFSPALPTSLQHGMHPPPYLNTANALQTPMQANFFPQPPPAPGRPSMHRSQSSAAHFVAAGMFPPPMPMTPLGPAGFPTPLLGVPPFPQPFVPRSKRAPSVSAGGPPKAVLGGPLRKVSPNPGGPIAASPAPTTTTKVKKHIVNLPKETVPGEGHAPPKRQTWARKPLLPSEVPQVGELAYPDLQTAEPYPPDNWRYHLPSTVDVFLPGKAGWTEIKQKIIEEKLERLGVERGAGGSVPQIHAPHARAASISSPADPALLMFKLNKLQQSQNASASASLATSPQPPAAFSSTSPGQLPPRFQGGRHGHSMSLAQPPSFQTHSPVYNPAAAFNPFGPGAILGSDQIQRVSPGPAKLDIQAPQGRVPANLATLAPPPVLSRPETRPDFMRGFGVNIPEEEEPEEERPPPVEIREDGVETEVEDAGNDEEDQDDVSTVAQSRIHSRHVSKLSAALSLRSVGGIIDDGSSTFMEAKHDPVPARSPDGSPMVEDVDEYMDHDQEAVGEWTGSEDLRTGAETSEDESIGEWSNPSDEERARQDRVQRRTLRRQRRHSQHELETHTPRRLPNFPRPPDIAPTFVDQDDIVSNPSEDENARGPFSFGARSHFPRPSSSGHGRPLPPLPEARPGSAPYSYHDPALAHSREASEQYPQPGGLHPPPALPAPSSASVLRTESLNPLAKPFVFGTNRQSGSSWSSTSFQPPAIVTSNMATMGHARAPSFGKPLSAAAPEFRPSFTFRPPPGVPQLTFSSPQAPRPLPTPPDVVTATPSKVATNRDAQGREKRQRRGSSVTLDGEDEDGVHNMSSFKFPPDITKAVSAPTSPPASSLGLRDGGLNVAAKPFTVSGYSGTLGLAHQPRAFTEGDENMPPQAGPSSEPEAAHDLPFPPTMKPKRAPIPLDFKHPVSTNTVPAGLFKALVNTEQDDRTRRTVRSRLSSRDIFEHSPRPSLDDLNVPPISHRISRNRLFTDPGLREPTPPHDIFTPERIVRRSSAPTRHHHGSDDEFDSGSDVSLPPVNLSRRIEMQQYEQRLEYLLEEKFDIVRRTLSEVKEAGGQTLSPSTEAMISEVVSLFRAQLQASAARGLEDSQMDARGELDFEMMKGIIDQKHAESRALMQQDLAQLLAARGRDPVFMQFVEELSNRTVNAVAGATSQLSMQLQAMEANRPPSDSQTIAHELMRVLMPQIASLRPEPIDYESLTGQLTQAVKPHISQLIDLASDKRETAGLIVDKLRPLLPSLASPTPAIDEESIVGRLTTEVRKIVAPLDAHEIKEQVSDLVVERLDSRLAVRDRAFNIDALTDKVTQSIAEVLTPIRELQAVVNTLGRTTPQVGPMPQVDLSSVRQDILGILSDLPQQLNAATEALGSAQAEFKTRTGKAEQDMPYGKNLSHIESSVRDVAREQQRLISQTQEFSDFCQDIVKHINTLPEAMLEATRILHNAHADFTSRDTSQKDAEEIRRLMTTSAELQVQLAKARGQHGQVRVEKDMLAERLKAADAERDQLSAKVDDLQGSVTARTFELTAAEAKNLELEEALARALERLKTADVQAQTDSRRIAQFEASNKELTNEKQQLKAQVDSLDLRVTFVTREKDIVADELATQHRQYSDLIAQQNNWEDLRTAAEQIQALTNLVGQADTEELKELRRIRDRSKTIESEHAALQRRVKEYEIKLSASEKVAQASKQSLVQAQQRAVEWERRAKDATNELETTQQKLDSAEEARAQLDADYSLAKLQLEERDAEERLDKDRQNKLRDQIAALEAQVARLQAETDQANKAAAAAKVVQPKARYQNGNGNGRPAARPDSRASTAYTEKDRSVTPTAQYIKSEPLRPVTPQQSVWDSIHAPRRGTTMAPATPQAKKPRGYYRPQIPSPTPSNVSAAPTLGDDGWWS</sequence>
<feature type="compositionally biased region" description="Low complexity" evidence="2">
    <location>
        <begin position="1801"/>
        <end position="1811"/>
    </location>
</feature>
<feature type="region of interest" description="Disordered" evidence="2">
    <location>
        <begin position="950"/>
        <end position="1039"/>
    </location>
</feature>
<reference evidence="3 4" key="1">
    <citation type="journal article" date="2021" name="Environ. Microbiol.">
        <title>Gene family expansions and transcriptome signatures uncover fungal adaptations to wood decay.</title>
        <authorList>
            <person name="Hage H."/>
            <person name="Miyauchi S."/>
            <person name="Viragh M."/>
            <person name="Drula E."/>
            <person name="Min B."/>
            <person name="Chaduli D."/>
            <person name="Navarro D."/>
            <person name="Favel A."/>
            <person name="Norest M."/>
            <person name="Lesage-Meessen L."/>
            <person name="Balint B."/>
            <person name="Merenyi Z."/>
            <person name="de Eugenio L."/>
            <person name="Morin E."/>
            <person name="Martinez A.T."/>
            <person name="Baldrian P."/>
            <person name="Stursova M."/>
            <person name="Martinez M.J."/>
            <person name="Novotny C."/>
            <person name="Magnuson J.K."/>
            <person name="Spatafora J.W."/>
            <person name="Maurice S."/>
            <person name="Pangilinan J."/>
            <person name="Andreopoulos W."/>
            <person name="LaButti K."/>
            <person name="Hundley H."/>
            <person name="Na H."/>
            <person name="Kuo A."/>
            <person name="Barry K."/>
            <person name="Lipzen A."/>
            <person name="Henrissat B."/>
            <person name="Riley R."/>
            <person name="Ahrendt S."/>
            <person name="Nagy L.G."/>
            <person name="Grigoriev I.V."/>
            <person name="Martin F."/>
            <person name="Rosso M.N."/>
        </authorList>
    </citation>
    <scope>NUCLEOTIDE SEQUENCE [LARGE SCALE GENOMIC DNA]</scope>
    <source>
        <strain evidence="3 4">CIRM-BRFM 1785</strain>
    </source>
</reference>
<feature type="compositionally biased region" description="Low complexity" evidence="2">
    <location>
        <begin position="844"/>
        <end position="855"/>
    </location>
</feature>
<evidence type="ECO:0008006" key="5">
    <source>
        <dbReference type="Google" id="ProtNLM"/>
    </source>
</evidence>
<dbReference type="RefSeq" id="XP_047778985.1">
    <property type="nucleotide sequence ID" value="XM_047928962.1"/>
</dbReference>
<feature type="region of interest" description="Disordered" evidence="2">
    <location>
        <begin position="1801"/>
        <end position="1914"/>
    </location>
</feature>
<feature type="compositionally biased region" description="Polar residues" evidence="2">
    <location>
        <begin position="343"/>
        <end position="355"/>
    </location>
</feature>
<dbReference type="EMBL" id="JADCUA010000010">
    <property type="protein sequence ID" value="KAH9836747.1"/>
    <property type="molecule type" value="Genomic_DNA"/>
</dbReference>
<name>A0ABQ8KH43_9APHY</name>
<feature type="compositionally biased region" description="Basic residues" evidence="2">
    <location>
        <begin position="573"/>
        <end position="583"/>
    </location>
</feature>
<feature type="region of interest" description="Disordered" evidence="2">
    <location>
        <begin position="63"/>
        <end position="85"/>
    </location>
</feature>
<accession>A0ABQ8KH43</accession>
<feature type="region of interest" description="Disordered" evidence="2">
    <location>
        <begin position="426"/>
        <end position="479"/>
    </location>
</feature>
<feature type="compositionally biased region" description="Basic and acidic residues" evidence="2">
    <location>
        <begin position="562"/>
        <end position="572"/>
    </location>
</feature>
<feature type="region of interest" description="Disordered" evidence="2">
    <location>
        <begin position="497"/>
        <end position="701"/>
    </location>
</feature>
<feature type="region of interest" description="Disordered" evidence="2">
    <location>
        <begin position="305"/>
        <end position="356"/>
    </location>
</feature>
<feature type="coiled-coil region" evidence="1">
    <location>
        <begin position="1668"/>
        <end position="1800"/>
    </location>
</feature>
<protein>
    <recommendedName>
        <fullName evidence="5">Chromosome segregation ATPase</fullName>
    </recommendedName>
</protein>
<feature type="compositionally biased region" description="Low complexity" evidence="2">
    <location>
        <begin position="305"/>
        <end position="314"/>
    </location>
</feature>
<feature type="compositionally biased region" description="Polar residues" evidence="2">
    <location>
        <begin position="795"/>
        <end position="805"/>
    </location>
</feature>
<keyword evidence="1" id="KW-0175">Coiled coil</keyword>
<comment type="caution">
    <text evidence="3">The sequence shown here is derived from an EMBL/GenBank/DDBJ whole genome shotgun (WGS) entry which is preliminary data.</text>
</comment>
<organism evidence="3 4">
    <name type="scientific">Rhodofomes roseus</name>
    <dbReference type="NCBI Taxonomy" id="34475"/>
    <lineage>
        <taxon>Eukaryota</taxon>
        <taxon>Fungi</taxon>
        <taxon>Dikarya</taxon>
        <taxon>Basidiomycota</taxon>
        <taxon>Agaricomycotina</taxon>
        <taxon>Agaricomycetes</taxon>
        <taxon>Polyporales</taxon>
        <taxon>Rhodofomes</taxon>
    </lineage>
</organism>
<dbReference type="Gene3D" id="1.20.5.170">
    <property type="match status" value="1"/>
</dbReference>
<feature type="region of interest" description="Disordered" evidence="2">
    <location>
        <begin position="888"/>
        <end position="923"/>
    </location>
</feature>
<feature type="compositionally biased region" description="Acidic residues" evidence="2">
    <location>
        <begin position="447"/>
        <end position="463"/>
    </location>
</feature>
<evidence type="ECO:0000256" key="2">
    <source>
        <dbReference type="SAM" id="MobiDB-lite"/>
    </source>
</evidence>
<feature type="region of interest" description="Disordered" evidence="2">
    <location>
        <begin position="127"/>
        <end position="147"/>
    </location>
</feature>
<gene>
    <name evidence="3" type="ORF">C8Q71DRAFT_907607</name>
</gene>
<keyword evidence="4" id="KW-1185">Reference proteome</keyword>
<evidence type="ECO:0000256" key="1">
    <source>
        <dbReference type="SAM" id="Coils"/>
    </source>
</evidence>
<evidence type="ECO:0000313" key="4">
    <source>
        <dbReference type="Proteomes" id="UP000814176"/>
    </source>
</evidence>